<dbReference type="InterPro" id="IPR011991">
    <property type="entry name" value="ArsR-like_HTH"/>
</dbReference>
<dbReference type="Proteomes" id="UP001320159">
    <property type="component" value="Unassembled WGS sequence"/>
</dbReference>
<evidence type="ECO:0000313" key="3">
    <source>
        <dbReference type="Proteomes" id="UP001320159"/>
    </source>
</evidence>
<dbReference type="Gene3D" id="1.10.10.10">
    <property type="entry name" value="Winged helix-like DNA-binding domain superfamily/Winged helix DNA-binding domain"/>
    <property type="match status" value="1"/>
</dbReference>
<reference evidence="2 3" key="1">
    <citation type="submission" date="2017-11" db="EMBL/GenBank/DDBJ databases">
        <title>Isolation and Characterization of Family Methanocellaceae Species from Potential Methane Hydrate Area Offshore Southwestern Taiwan.</title>
        <authorList>
            <person name="Zhang W.-L."/>
            <person name="Chen W.-C."/>
            <person name="Lai M.-C."/>
            <person name="Chen S.-C."/>
        </authorList>
    </citation>
    <scope>NUCLEOTIDE SEQUENCE [LARGE SCALE GENOMIC DNA]</scope>
    <source>
        <strain evidence="2 3">CWC-04</strain>
    </source>
</reference>
<dbReference type="InterPro" id="IPR036390">
    <property type="entry name" value="WH_DNA-bd_sf"/>
</dbReference>
<evidence type="ECO:0000313" key="2">
    <source>
        <dbReference type="EMBL" id="MCD1295673.1"/>
    </source>
</evidence>
<keyword evidence="3" id="KW-1185">Reference proteome</keyword>
<dbReference type="EMBL" id="PGCK01000010">
    <property type="protein sequence ID" value="MCD1295673.1"/>
    <property type="molecule type" value="Genomic_DNA"/>
</dbReference>
<dbReference type="InterPro" id="IPR001845">
    <property type="entry name" value="HTH_ArsR_DNA-bd_dom"/>
</dbReference>
<dbReference type="InterPro" id="IPR036388">
    <property type="entry name" value="WH-like_DNA-bd_sf"/>
</dbReference>
<evidence type="ECO:0000259" key="1">
    <source>
        <dbReference type="Pfam" id="PF01022"/>
    </source>
</evidence>
<name>A0AAP2RE87_9EURY</name>
<proteinExistence type="predicted"/>
<dbReference type="Pfam" id="PF01022">
    <property type="entry name" value="HTH_5"/>
    <property type="match status" value="1"/>
</dbReference>
<gene>
    <name evidence="2" type="ORF">CUJ83_11760</name>
</gene>
<organism evidence="2 3">
    <name type="scientific">Methanooceanicella nereidis</name>
    <dbReference type="NCBI Taxonomy" id="2052831"/>
    <lineage>
        <taxon>Archaea</taxon>
        <taxon>Methanobacteriati</taxon>
        <taxon>Methanobacteriota</taxon>
        <taxon>Stenosarchaea group</taxon>
        <taxon>Methanomicrobia</taxon>
        <taxon>Methanocellales</taxon>
        <taxon>Methanocellaceae</taxon>
        <taxon>Methanooceanicella</taxon>
    </lineage>
</organism>
<accession>A0AAP2RE87</accession>
<dbReference type="AlphaFoldDB" id="A0AAP2RE87"/>
<dbReference type="SUPFAM" id="SSF46785">
    <property type="entry name" value="Winged helix' DNA-binding domain"/>
    <property type="match status" value="1"/>
</dbReference>
<sequence>MNGESKGSKIKEIMVIDDPDAIKLMFKDRFIEIIEILQARESSVSELAKALGVNPGSIHYYLKEMERLGLAIQVREEVKGNIVKKYYRATARNFYLDGSRFNVASPGDINPMEDFIDRLMGTITHFGYDLPDERSEALKASLLKYDRRKKEILREIQQAGLENVEQDGQVVSDAYHVAIILREIEDEELNAVRNEIRELLTDARGH</sequence>
<protein>
    <submittedName>
        <fullName evidence="2">ArsR family transcriptional regulator</fullName>
    </submittedName>
</protein>
<dbReference type="GO" id="GO:0003700">
    <property type="term" value="F:DNA-binding transcription factor activity"/>
    <property type="evidence" value="ECO:0007669"/>
    <property type="project" value="InterPro"/>
</dbReference>
<comment type="caution">
    <text evidence="2">The sequence shown here is derived from an EMBL/GenBank/DDBJ whole genome shotgun (WGS) entry which is preliminary data.</text>
</comment>
<dbReference type="CDD" id="cd00090">
    <property type="entry name" value="HTH_ARSR"/>
    <property type="match status" value="1"/>
</dbReference>
<feature type="domain" description="HTH arsR-type" evidence="1">
    <location>
        <begin position="31"/>
        <end position="71"/>
    </location>
</feature>